<evidence type="ECO:0000313" key="1">
    <source>
        <dbReference type="EMBL" id="MFC3958774.1"/>
    </source>
</evidence>
<organism evidence="1 2">
    <name type="scientific">Halovivax cerinus</name>
    <dbReference type="NCBI Taxonomy" id="1487865"/>
    <lineage>
        <taxon>Archaea</taxon>
        <taxon>Methanobacteriati</taxon>
        <taxon>Methanobacteriota</taxon>
        <taxon>Stenosarchaea group</taxon>
        <taxon>Halobacteria</taxon>
        <taxon>Halobacteriales</taxon>
        <taxon>Natrialbaceae</taxon>
        <taxon>Halovivax</taxon>
    </lineage>
</organism>
<keyword evidence="2" id="KW-1185">Reference proteome</keyword>
<dbReference type="EMBL" id="JBHSAQ010000006">
    <property type="protein sequence ID" value="MFC3958774.1"/>
    <property type="molecule type" value="Genomic_DNA"/>
</dbReference>
<dbReference type="Proteomes" id="UP001595846">
    <property type="component" value="Unassembled WGS sequence"/>
</dbReference>
<protein>
    <recommendedName>
        <fullName evidence="3">Stigma-specific protein, Stig1</fullName>
    </recommendedName>
</protein>
<accession>A0ABD5NPA0</accession>
<dbReference type="RefSeq" id="WP_256531112.1">
    <property type="nucleotide sequence ID" value="NZ_CP101824.1"/>
</dbReference>
<sequence>MTLEYLDTADVSFELQTRLPDDRTIDASLPVDGYDVTESKADGVLISLSYTRAARPMTIFVRPSYGRAHAVVETDDGDVIVTADGEVSPADCEEDTYCEFYSCDRCFCDPYGYPACFEEGKETTQRCCQSESGFNCWIVSQGACGSCSTAGFDCSCCPWS</sequence>
<name>A0ABD5NPA0_9EURY</name>
<evidence type="ECO:0000313" key="2">
    <source>
        <dbReference type="Proteomes" id="UP001595846"/>
    </source>
</evidence>
<reference evidence="1 2" key="1">
    <citation type="journal article" date="2019" name="Int. J. Syst. Evol. Microbiol.">
        <title>The Global Catalogue of Microorganisms (GCM) 10K type strain sequencing project: providing services to taxonomists for standard genome sequencing and annotation.</title>
        <authorList>
            <consortium name="The Broad Institute Genomics Platform"/>
            <consortium name="The Broad Institute Genome Sequencing Center for Infectious Disease"/>
            <person name="Wu L."/>
            <person name="Ma J."/>
        </authorList>
    </citation>
    <scope>NUCLEOTIDE SEQUENCE [LARGE SCALE GENOMIC DNA]</scope>
    <source>
        <strain evidence="1 2">IBRC-M 10256</strain>
    </source>
</reference>
<evidence type="ECO:0008006" key="3">
    <source>
        <dbReference type="Google" id="ProtNLM"/>
    </source>
</evidence>
<comment type="caution">
    <text evidence="1">The sequence shown here is derived from an EMBL/GenBank/DDBJ whole genome shotgun (WGS) entry which is preliminary data.</text>
</comment>
<proteinExistence type="predicted"/>
<dbReference type="AlphaFoldDB" id="A0ABD5NPA0"/>
<dbReference type="GeneID" id="73903831"/>
<gene>
    <name evidence="1" type="ORF">ACFOUR_10395</name>
</gene>